<dbReference type="InterPro" id="IPR052958">
    <property type="entry name" value="IFN-induced_PKR_regulator"/>
</dbReference>
<dbReference type="AlphaFoldDB" id="A0AAV0WRP2"/>
<dbReference type="PANTHER" id="PTHR46289">
    <property type="entry name" value="52 KDA REPRESSOR OF THE INHIBITOR OF THE PROTEIN KINASE-LIKE PROTEIN-RELATED"/>
    <property type="match status" value="1"/>
</dbReference>
<dbReference type="PANTHER" id="PTHR46289:SF14">
    <property type="entry name" value="DUF4371 DOMAIN-CONTAINING PROTEIN"/>
    <property type="match status" value="1"/>
</dbReference>
<evidence type="ECO:0000259" key="1">
    <source>
        <dbReference type="Pfam" id="PF05699"/>
    </source>
</evidence>
<organism evidence="2 3">
    <name type="scientific">Macrosiphum euphorbiae</name>
    <name type="common">potato aphid</name>
    <dbReference type="NCBI Taxonomy" id="13131"/>
    <lineage>
        <taxon>Eukaryota</taxon>
        <taxon>Metazoa</taxon>
        <taxon>Ecdysozoa</taxon>
        <taxon>Arthropoda</taxon>
        <taxon>Hexapoda</taxon>
        <taxon>Insecta</taxon>
        <taxon>Pterygota</taxon>
        <taxon>Neoptera</taxon>
        <taxon>Paraneoptera</taxon>
        <taxon>Hemiptera</taxon>
        <taxon>Sternorrhyncha</taxon>
        <taxon>Aphidomorpha</taxon>
        <taxon>Aphidoidea</taxon>
        <taxon>Aphididae</taxon>
        <taxon>Macrosiphini</taxon>
        <taxon>Macrosiphum</taxon>
    </lineage>
</organism>
<sequence>MSFGFGLPLSKHLQKVDIDLKVATRLADDTLEEIKCFRNNAENSFKKLYTAAQFQVEITMPRVIGRQVHRMNIQAKSTEEYYRITRFNPYMDSYITELEQRFVNHKIKLNNFQSLFDTEENEDKFIQLADDYKDDLEFTNHSLLSTEYKLWQRRLKNTGKKPENSLQAMTVCNKEMYPSVFKLLQILATIPVSTASNERSY</sequence>
<name>A0AAV0WRP2_9HEMI</name>
<accession>A0AAV0WRP2</accession>
<dbReference type="Pfam" id="PF05699">
    <property type="entry name" value="Dimer_Tnp_hAT"/>
    <property type="match status" value="1"/>
</dbReference>
<gene>
    <name evidence="2" type="ORF">MEUPH1_LOCUS14213</name>
</gene>
<evidence type="ECO:0000313" key="2">
    <source>
        <dbReference type="EMBL" id="CAI6358725.1"/>
    </source>
</evidence>
<protein>
    <recommendedName>
        <fullName evidence="1">HAT C-terminal dimerisation domain-containing protein</fullName>
    </recommendedName>
</protein>
<dbReference type="EMBL" id="CARXXK010000002">
    <property type="protein sequence ID" value="CAI6358725.1"/>
    <property type="molecule type" value="Genomic_DNA"/>
</dbReference>
<evidence type="ECO:0000313" key="3">
    <source>
        <dbReference type="Proteomes" id="UP001160148"/>
    </source>
</evidence>
<proteinExistence type="predicted"/>
<dbReference type="GO" id="GO:0046983">
    <property type="term" value="F:protein dimerization activity"/>
    <property type="evidence" value="ECO:0007669"/>
    <property type="project" value="InterPro"/>
</dbReference>
<keyword evidence="3" id="KW-1185">Reference proteome</keyword>
<dbReference type="InterPro" id="IPR008906">
    <property type="entry name" value="HATC_C_dom"/>
</dbReference>
<reference evidence="2 3" key="1">
    <citation type="submission" date="2023-01" db="EMBL/GenBank/DDBJ databases">
        <authorList>
            <person name="Whitehead M."/>
        </authorList>
    </citation>
    <scope>NUCLEOTIDE SEQUENCE [LARGE SCALE GENOMIC DNA]</scope>
</reference>
<comment type="caution">
    <text evidence="2">The sequence shown here is derived from an EMBL/GenBank/DDBJ whole genome shotgun (WGS) entry which is preliminary data.</text>
</comment>
<dbReference type="Proteomes" id="UP001160148">
    <property type="component" value="Unassembled WGS sequence"/>
</dbReference>
<feature type="domain" description="HAT C-terminal dimerisation" evidence="1">
    <location>
        <begin position="170"/>
        <end position="201"/>
    </location>
</feature>